<feature type="region of interest" description="Disordered" evidence="1">
    <location>
        <begin position="1"/>
        <end position="21"/>
    </location>
</feature>
<dbReference type="PROSITE" id="PS51257">
    <property type="entry name" value="PROKAR_LIPOPROTEIN"/>
    <property type="match status" value="1"/>
</dbReference>
<keyword evidence="3" id="KW-1185">Reference proteome</keyword>
<accession>A0A087TK75</accession>
<evidence type="ECO:0000256" key="1">
    <source>
        <dbReference type="SAM" id="MobiDB-lite"/>
    </source>
</evidence>
<sequence>MGKTTKTPMQPARSRDSNLGPNYQCSASLLLSCWWACLRK</sequence>
<proteinExistence type="predicted"/>
<dbReference type="Proteomes" id="UP000054359">
    <property type="component" value="Unassembled WGS sequence"/>
</dbReference>
<evidence type="ECO:0000313" key="3">
    <source>
        <dbReference type="Proteomes" id="UP000054359"/>
    </source>
</evidence>
<protein>
    <submittedName>
        <fullName evidence="2">Uncharacterized protein</fullName>
    </submittedName>
</protein>
<gene>
    <name evidence="2" type="ORF">X975_24160</name>
</gene>
<organism evidence="2 3">
    <name type="scientific">Stegodyphus mimosarum</name>
    <name type="common">African social velvet spider</name>
    <dbReference type="NCBI Taxonomy" id="407821"/>
    <lineage>
        <taxon>Eukaryota</taxon>
        <taxon>Metazoa</taxon>
        <taxon>Ecdysozoa</taxon>
        <taxon>Arthropoda</taxon>
        <taxon>Chelicerata</taxon>
        <taxon>Arachnida</taxon>
        <taxon>Araneae</taxon>
        <taxon>Araneomorphae</taxon>
        <taxon>Entelegynae</taxon>
        <taxon>Eresoidea</taxon>
        <taxon>Eresidae</taxon>
        <taxon>Stegodyphus</taxon>
    </lineage>
</organism>
<reference evidence="2 3" key="1">
    <citation type="submission" date="2013-11" db="EMBL/GenBank/DDBJ databases">
        <title>Genome sequencing of Stegodyphus mimosarum.</title>
        <authorList>
            <person name="Bechsgaard J."/>
        </authorList>
    </citation>
    <scope>NUCLEOTIDE SEQUENCE [LARGE SCALE GENOMIC DNA]</scope>
</reference>
<evidence type="ECO:0000313" key="2">
    <source>
        <dbReference type="EMBL" id="KFM65514.1"/>
    </source>
</evidence>
<dbReference type="EMBL" id="KK115601">
    <property type="protein sequence ID" value="KFM65514.1"/>
    <property type="molecule type" value="Genomic_DNA"/>
</dbReference>
<name>A0A087TK75_STEMI</name>
<dbReference type="AlphaFoldDB" id="A0A087TK75"/>
<feature type="non-terminal residue" evidence="2">
    <location>
        <position position="40"/>
    </location>
</feature>